<dbReference type="EMBL" id="CAXKWB010024193">
    <property type="protein sequence ID" value="CAL4126130.1"/>
    <property type="molecule type" value="Genomic_DNA"/>
</dbReference>
<evidence type="ECO:0000256" key="10">
    <source>
        <dbReference type="ARBA" id="ARBA00023136"/>
    </source>
</evidence>
<evidence type="ECO:0000256" key="3">
    <source>
        <dbReference type="ARBA" id="ARBA00022448"/>
    </source>
</evidence>
<dbReference type="FunFam" id="1.20.120.1770:FF:000001">
    <property type="entry name" value="Cytochrome b reductase 1"/>
    <property type="match status" value="1"/>
</dbReference>
<proteinExistence type="predicted"/>
<feature type="transmembrane region" description="Helical" evidence="11">
    <location>
        <begin position="73"/>
        <end position="93"/>
    </location>
</feature>
<sequence>MGGRQNAQRASQVSMGGHGKCGNRKYSYLLFAGTDIVILQGLPTVLVIFWVMWYRGGFAWREDPGKEFNYHPVLMILGFIFFMGHGMLVYRLFRCCNKTSAKILHTFLFFMAVPCIVVGAIAAFDSHNLRTPPIPNLYSLHSWLGLITMGLFGLQVTHMMVMGFFSFWLLLCCEGATAGFRGSLVPVHSTFGIITFMLAIATAVTGYTEKAFFSLSGKNGAPRYADLPEEAFIVNAQAMILGALAMLMGYLLLYPYYQRSPPIPVAIMDPPSHYVMTHKYYDQSNGRRHHNSYQPE</sequence>
<evidence type="ECO:0000313" key="13">
    <source>
        <dbReference type="EMBL" id="CAL4126130.1"/>
    </source>
</evidence>
<keyword evidence="6" id="KW-0479">Metal-binding</keyword>
<keyword evidence="8 11" id="KW-1133">Transmembrane helix</keyword>
<feature type="transmembrane region" description="Helical" evidence="11">
    <location>
        <begin position="183"/>
        <end position="207"/>
    </location>
</feature>
<dbReference type="SMART" id="SM00665">
    <property type="entry name" value="B561"/>
    <property type="match status" value="1"/>
</dbReference>
<dbReference type="AlphaFoldDB" id="A0AAV2RKT0"/>
<comment type="cofactor">
    <cofactor evidence="1">
        <name>heme b</name>
        <dbReference type="ChEBI" id="CHEBI:60344"/>
    </cofactor>
</comment>
<dbReference type="Proteomes" id="UP001497623">
    <property type="component" value="Unassembled WGS sequence"/>
</dbReference>
<evidence type="ECO:0000256" key="5">
    <source>
        <dbReference type="ARBA" id="ARBA00022692"/>
    </source>
</evidence>
<feature type="domain" description="Cytochrome b561" evidence="12">
    <location>
        <begin position="35"/>
        <end position="253"/>
    </location>
</feature>
<evidence type="ECO:0000256" key="2">
    <source>
        <dbReference type="ARBA" id="ARBA00004141"/>
    </source>
</evidence>
<evidence type="ECO:0000259" key="12">
    <source>
        <dbReference type="PROSITE" id="PS50939"/>
    </source>
</evidence>
<dbReference type="GO" id="GO:0016491">
    <property type="term" value="F:oxidoreductase activity"/>
    <property type="evidence" value="ECO:0007669"/>
    <property type="project" value="InterPro"/>
</dbReference>
<keyword evidence="7" id="KW-0249">Electron transport</keyword>
<comment type="caution">
    <text evidence="13">The sequence shown here is derived from an EMBL/GenBank/DDBJ whole genome shotgun (WGS) entry which is preliminary data.</text>
</comment>
<evidence type="ECO:0000313" key="14">
    <source>
        <dbReference type="Proteomes" id="UP001497623"/>
    </source>
</evidence>
<keyword evidence="3" id="KW-0813">Transport</keyword>
<reference evidence="13 14" key="1">
    <citation type="submission" date="2024-05" db="EMBL/GenBank/DDBJ databases">
        <authorList>
            <person name="Wallberg A."/>
        </authorList>
    </citation>
    <scope>NUCLEOTIDE SEQUENCE [LARGE SCALE GENOMIC DNA]</scope>
</reference>
<keyword evidence="10 11" id="KW-0472">Membrane</keyword>
<protein>
    <recommendedName>
        <fullName evidence="12">Cytochrome b561 domain-containing protein</fullName>
    </recommendedName>
</protein>
<evidence type="ECO:0000256" key="1">
    <source>
        <dbReference type="ARBA" id="ARBA00001970"/>
    </source>
</evidence>
<keyword evidence="9" id="KW-0408">Iron</keyword>
<evidence type="ECO:0000256" key="6">
    <source>
        <dbReference type="ARBA" id="ARBA00022723"/>
    </source>
</evidence>
<feature type="transmembrane region" description="Helical" evidence="11">
    <location>
        <begin position="232"/>
        <end position="253"/>
    </location>
</feature>
<dbReference type="Pfam" id="PF03188">
    <property type="entry name" value="Cytochrom_B561"/>
    <property type="match status" value="1"/>
</dbReference>
<dbReference type="PANTHER" id="PTHR10106:SF24">
    <property type="entry name" value="NO EXTENDED MEMORY, ISOFORM A"/>
    <property type="match status" value="1"/>
</dbReference>
<dbReference type="InterPro" id="IPR043205">
    <property type="entry name" value="CYB561/CYBRD1-like"/>
</dbReference>
<feature type="transmembrane region" description="Helical" evidence="11">
    <location>
        <begin position="105"/>
        <end position="124"/>
    </location>
</feature>
<evidence type="ECO:0000256" key="8">
    <source>
        <dbReference type="ARBA" id="ARBA00022989"/>
    </source>
</evidence>
<keyword evidence="14" id="KW-1185">Reference proteome</keyword>
<organism evidence="13 14">
    <name type="scientific">Meganyctiphanes norvegica</name>
    <name type="common">Northern krill</name>
    <name type="synonym">Thysanopoda norvegica</name>
    <dbReference type="NCBI Taxonomy" id="48144"/>
    <lineage>
        <taxon>Eukaryota</taxon>
        <taxon>Metazoa</taxon>
        <taxon>Ecdysozoa</taxon>
        <taxon>Arthropoda</taxon>
        <taxon>Crustacea</taxon>
        <taxon>Multicrustacea</taxon>
        <taxon>Malacostraca</taxon>
        <taxon>Eumalacostraca</taxon>
        <taxon>Eucarida</taxon>
        <taxon>Euphausiacea</taxon>
        <taxon>Euphausiidae</taxon>
        <taxon>Meganyctiphanes</taxon>
    </lineage>
</organism>
<accession>A0AAV2RKT0</accession>
<keyword evidence="5 11" id="KW-0812">Transmembrane</keyword>
<dbReference type="InterPro" id="IPR006593">
    <property type="entry name" value="Cyt_b561/ferric_Rdtase_TM"/>
</dbReference>
<feature type="transmembrane region" description="Helical" evidence="11">
    <location>
        <begin position="28"/>
        <end position="53"/>
    </location>
</feature>
<evidence type="ECO:0000256" key="11">
    <source>
        <dbReference type="SAM" id="Phobius"/>
    </source>
</evidence>
<dbReference type="GO" id="GO:0016020">
    <property type="term" value="C:membrane"/>
    <property type="evidence" value="ECO:0007669"/>
    <property type="project" value="UniProtKB-SubCell"/>
</dbReference>
<dbReference type="Gene3D" id="1.20.120.1770">
    <property type="match status" value="1"/>
</dbReference>
<comment type="subcellular location">
    <subcellularLocation>
        <location evidence="2">Membrane</location>
        <topology evidence="2">Multi-pass membrane protein</topology>
    </subcellularLocation>
</comment>
<evidence type="ECO:0000256" key="4">
    <source>
        <dbReference type="ARBA" id="ARBA00022617"/>
    </source>
</evidence>
<dbReference type="GO" id="GO:0046872">
    <property type="term" value="F:metal ion binding"/>
    <property type="evidence" value="ECO:0007669"/>
    <property type="project" value="UniProtKB-KW"/>
</dbReference>
<evidence type="ECO:0000256" key="7">
    <source>
        <dbReference type="ARBA" id="ARBA00022982"/>
    </source>
</evidence>
<evidence type="ECO:0000256" key="9">
    <source>
        <dbReference type="ARBA" id="ARBA00023004"/>
    </source>
</evidence>
<gene>
    <name evidence="13" type="ORF">MNOR_LOCUS25395</name>
</gene>
<keyword evidence="4" id="KW-0349">Heme</keyword>
<dbReference type="PROSITE" id="PS50939">
    <property type="entry name" value="CYTOCHROME_B561"/>
    <property type="match status" value="1"/>
</dbReference>
<name>A0AAV2RKT0_MEGNR</name>
<feature type="non-terminal residue" evidence="13">
    <location>
        <position position="296"/>
    </location>
</feature>
<feature type="transmembrane region" description="Helical" evidence="11">
    <location>
        <begin position="144"/>
        <end position="171"/>
    </location>
</feature>
<dbReference type="PANTHER" id="PTHR10106">
    <property type="entry name" value="CYTOCHROME B561-RELATED"/>
    <property type="match status" value="1"/>
</dbReference>